<dbReference type="CDD" id="cd00609">
    <property type="entry name" value="AAT_like"/>
    <property type="match status" value="1"/>
</dbReference>
<keyword evidence="4" id="KW-0456">Lyase</keyword>
<gene>
    <name evidence="8" type="ORF">MMA15_20010</name>
</gene>
<evidence type="ECO:0000256" key="3">
    <source>
        <dbReference type="ARBA" id="ARBA00022898"/>
    </source>
</evidence>
<keyword evidence="8" id="KW-0808">Transferase</keyword>
<comment type="similarity">
    <text evidence="5">Belongs to the class-II pyridoxal-phosphate-dependent aminotransferase family. MalY/PatB cystathionine beta-lyase subfamily.</text>
</comment>
<dbReference type="InterPro" id="IPR015421">
    <property type="entry name" value="PyrdxlP-dep_Trfase_major"/>
</dbReference>
<comment type="caution">
    <text evidence="8">The sequence shown here is derived from an EMBL/GenBank/DDBJ whole genome shotgun (WGS) entry which is preliminary data.</text>
</comment>
<dbReference type="PANTHER" id="PTHR43525">
    <property type="entry name" value="PROTEIN MALY"/>
    <property type="match status" value="1"/>
</dbReference>
<dbReference type="InterPro" id="IPR004839">
    <property type="entry name" value="Aminotransferase_I/II_large"/>
</dbReference>
<accession>A0ABS9T248</accession>
<protein>
    <recommendedName>
        <fullName evidence="2">cysteine-S-conjugate beta-lyase</fullName>
        <ecNumber evidence="2">4.4.1.13</ecNumber>
    </recommendedName>
</protein>
<dbReference type="PANTHER" id="PTHR43525:SF2">
    <property type="entry name" value="CYSTATHIONINE BETA-LYASE-RELATED"/>
    <property type="match status" value="1"/>
</dbReference>
<evidence type="ECO:0000256" key="6">
    <source>
        <dbReference type="SAM" id="MobiDB-lite"/>
    </source>
</evidence>
<evidence type="ECO:0000259" key="7">
    <source>
        <dbReference type="Pfam" id="PF00155"/>
    </source>
</evidence>
<dbReference type="Pfam" id="PF00155">
    <property type="entry name" value="Aminotran_1_2"/>
    <property type="match status" value="1"/>
</dbReference>
<keyword evidence="8" id="KW-0032">Aminotransferase</keyword>
<dbReference type="InterPro" id="IPR051798">
    <property type="entry name" value="Class-II_PLP-Dep_Aminotrans"/>
</dbReference>
<dbReference type="EMBL" id="JAKWJU010000002">
    <property type="protein sequence ID" value="MCH6162590.1"/>
    <property type="molecule type" value="Genomic_DNA"/>
</dbReference>
<dbReference type="EC" id="4.4.1.13" evidence="2"/>
<dbReference type="RefSeq" id="WP_241061517.1">
    <property type="nucleotide sequence ID" value="NZ_JAKWJU010000002.1"/>
</dbReference>
<dbReference type="Gene3D" id="3.40.640.10">
    <property type="entry name" value="Type I PLP-dependent aspartate aminotransferase-like (Major domain)"/>
    <property type="match status" value="1"/>
</dbReference>
<proteinExistence type="inferred from homology"/>
<dbReference type="Proteomes" id="UP001166784">
    <property type="component" value="Unassembled WGS sequence"/>
</dbReference>
<dbReference type="InterPro" id="IPR015424">
    <property type="entry name" value="PyrdxlP-dep_Trfase"/>
</dbReference>
<evidence type="ECO:0000256" key="2">
    <source>
        <dbReference type="ARBA" id="ARBA00012224"/>
    </source>
</evidence>
<evidence type="ECO:0000256" key="4">
    <source>
        <dbReference type="ARBA" id="ARBA00023239"/>
    </source>
</evidence>
<feature type="domain" description="Aminotransferase class I/classII large" evidence="7">
    <location>
        <begin position="55"/>
        <end position="405"/>
    </location>
</feature>
<sequence length="421" mass="45672">MKRTARPEGGPAAGHGGVPLRVPGFDDLDRSWLRSRPGVKWRRVEGGDLPAWVADMDFPIPPAVAGALQEAVAHGDLGYPDWTGGSPLREAFARRMASRYGWEASSSRVREQTDLIQCLQLILHLATSPGDAVAVQTPNYPPFLATLRTMQRPAVPVPMTDVPMTDVPTAGDGRGSRIDMAALADGVARHGCKVLLLVNPHNPTGTVLTRDELHEIAAVARRRDLLVVSDEIHSELTHEPHRFVPFASLSPDAAARTVTITSATKAFNLAGLRCTVTHYGPDRLLAVRDAQPPDLYGTVSNLGVTGTRAAWLHGDAWQKQLLTVLDRNRRRVHDVLRERLPALRHRLPEATYFTWIDARALRLAEDPVGFVRRHGGVLLDGGAPFGTGSEQYLRLNFATSADVLEGILDGVVNALATPPAG</sequence>
<reference evidence="8" key="1">
    <citation type="submission" date="2022-03" db="EMBL/GenBank/DDBJ databases">
        <authorList>
            <person name="Santos J.D.N."/>
            <person name="Kallscheuer N."/>
            <person name="Jogler C."/>
            <person name="Lage O.M."/>
        </authorList>
    </citation>
    <scope>NUCLEOTIDE SEQUENCE</scope>
    <source>
        <strain evidence="8">M600PL45_2</strain>
    </source>
</reference>
<reference evidence="8" key="2">
    <citation type="journal article" date="2023" name="Int. J. Syst. Evol. Microbiol.">
        <title>Streptomyces marispadix sp. nov., isolated from marine beach sediment of the Northern Coast of Portugal.</title>
        <authorList>
            <person name="dos Santos J.D.N."/>
            <person name="Vitorino I.R."/>
            <person name="Kallscheuer N."/>
            <person name="Srivastava A."/>
            <person name="Krautwurst S."/>
            <person name="Marz M."/>
            <person name="Jogler C."/>
            <person name="Lobo Da Cunha A."/>
            <person name="Catita J."/>
            <person name="Goncalves H."/>
            <person name="Gonzalez I."/>
            <person name="Reyes F."/>
            <person name="Lage O.M."/>
        </authorList>
    </citation>
    <scope>NUCLEOTIDE SEQUENCE</scope>
    <source>
        <strain evidence="8">M600PL45_2</strain>
    </source>
</reference>
<dbReference type="GO" id="GO:0008483">
    <property type="term" value="F:transaminase activity"/>
    <property type="evidence" value="ECO:0007669"/>
    <property type="project" value="UniProtKB-KW"/>
</dbReference>
<dbReference type="InterPro" id="IPR015422">
    <property type="entry name" value="PyrdxlP-dep_Trfase_small"/>
</dbReference>
<dbReference type="SUPFAM" id="SSF53383">
    <property type="entry name" value="PLP-dependent transferases"/>
    <property type="match status" value="1"/>
</dbReference>
<evidence type="ECO:0000313" key="9">
    <source>
        <dbReference type="Proteomes" id="UP001166784"/>
    </source>
</evidence>
<dbReference type="Gene3D" id="3.90.1150.10">
    <property type="entry name" value="Aspartate Aminotransferase, domain 1"/>
    <property type="match status" value="1"/>
</dbReference>
<evidence type="ECO:0000256" key="5">
    <source>
        <dbReference type="ARBA" id="ARBA00037974"/>
    </source>
</evidence>
<name>A0ABS9T248_9ACTN</name>
<evidence type="ECO:0000313" key="8">
    <source>
        <dbReference type="EMBL" id="MCH6162590.1"/>
    </source>
</evidence>
<keyword evidence="3" id="KW-0663">Pyridoxal phosphate</keyword>
<feature type="region of interest" description="Disordered" evidence="6">
    <location>
        <begin position="1"/>
        <end position="21"/>
    </location>
</feature>
<comment type="cofactor">
    <cofactor evidence="1">
        <name>pyridoxal 5'-phosphate</name>
        <dbReference type="ChEBI" id="CHEBI:597326"/>
    </cofactor>
</comment>
<keyword evidence="9" id="KW-1185">Reference proteome</keyword>
<organism evidence="8 9">
    <name type="scientific">Streptomyces marispadix</name>
    <dbReference type="NCBI Taxonomy" id="2922868"/>
    <lineage>
        <taxon>Bacteria</taxon>
        <taxon>Bacillati</taxon>
        <taxon>Actinomycetota</taxon>
        <taxon>Actinomycetes</taxon>
        <taxon>Kitasatosporales</taxon>
        <taxon>Streptomycetaceae</taxon>
        <taxon>Streptomyces</taxon>
    </lineage>
</organism>
<evidence type="ECO:0000256" key="1">
    <source>
        <dbReference type="ARBA" id="ARBA00001933"/>
    </source>
</evidence>